<dbReference type="InterPro" id="IPR036179">
    <property type="entry name" value="Ig-like_dom_sf"/>
</dbReference>
<dbReference type="EMBL" id="GAMC01020763">
    <property type="protein sequence ID" value="JAB85792.1"/>
    <property type="molecule type" value="mRNA"/>
</dbReference>
<feature type="region of interest" description="Disordered" evidence="5">
    <location>
        <begin position="1211"/>
        <end position="1255"/>
    </location>
</feature>
<evidence type="ECO:0000256" key="1">
    <source>
        <dbReference type="ARBA" id="ARBA00022433"/>
    </source>
</evidence>
<gene>
    <name evidence="7" type="primary">TITIN</name>
</gene>
<name>W8B7G9_CERCA</name>
<dbReference type="FunFam" id="2.60.40.10:FF:001166">
    <property type="entry name" value="Uncharacterized protein, isoform D"/>
    <property type="match status" value="1"/>
</dbReference>
<feature type="compositionally biased region" description="Acidic residues" evidence="5">
    <location>
        <begin position="1488"/>
        <end position="1498"/>
    </location>
</feature>
<organism evidence="7">
    <name type="scientific">Ceratitis capitata</name>
    <name type="common">Mediterranean fruit fly</name>
    <name type="synonym">Tephritis capitata</name>
    <dbReference type="NCBI Taxonomy" id="7213"/>
    <lineage>
        <taxon>Eukaryota</taxon>
        <taxon>Metazoa</taxon>
        <taxon>Ecdysozoa</taxon>
        <taxon>Arthropoda</taxon>
        <taxon>Hexapoda</taxon>
        <taxon>Insecta</taxon>
        <taxon>Pterygota</taxon>
        <taxon>Neoptera</taxon>
        <taxon>Endopterygota</taxon>
        <taxon>Diptera</taxon>
        <taxon>Brachycera</taxon>
        <taxon>Muscomorpha</taxon>
        <taxon>Tephritoidea</taxon>
        <taxon>Tephritidae</taxon>
        <taxon>Ceratitis</taxon>
        <taxon>Ceratitis</taxon>
    </lineage>
</organism>
<dbReference type="GO" id="GO:0007155">
    <property type="term" value="P:cell adhesion"/>
    <property type="evidence" value="ECO:0007669"/>
    <property type="project" value="UniProtKB-KW"/>
</dbReference>
<feature type="region of interest" description="Disordered" evidence="5">
    <location>
        <begin position="1"/>
        <end position="54"/>
    </location>
</feature>
<keyword evidence="3" id="KW-0514">Muscle protein</keyword>
<evidence type="ECO:0000256" key="2">
    <source>
        <dbReference type="ARBA" id="ARBA00022889"/>
    </source>
</evidence>
<dbReference type="PROSITE" id="PS50835">
    <property type="entry name" value="IG_LIKE"/>
    <property type="match status" value="11"/>
</dbReference>
<dbReference type="OrthoDB" id="10260894at2759"/>
<feature type="domain" description="Ig-like" evidence="6">
    <location>
        <begin position="837"/>
        <end position="926"/>
    </location>
</feature>
<feature type="compositionally biased region" description="Basic residues" evidence="5">
    <location>
        <begin position="1237"/>
        <end position="1246"/>
    </location>
</feature>
<dbReference type="PANTHER" id="PTHR47633">
    <property type="entry name" value="IMMUNOGLOBULIN"/>
    <property type="match status" value="1"/>
</dbReference>
<feature type="domain" description="Ig-like" evidence="6">
    <location>
        <begin position="479"/>
        <end position="566"/>
    </location>
</feature>
<feature type="domain" description="Ig-like" evidence="6">
    <location>
        <begin position="1375"/>
        <end position="1464"/>
    </location>
</feature>
<keyword evidence="4" id="KW-0393">Immunoglobulin domain</keyword>
<dbReference type="InterPro" id="IPR003599">
    <property type="entry name" value="Ig_sub"/>
</dbReference>
<feature type="compositionally biased region" description="Basic residues" evidence="5">
    <location>
        <begin position="229"/>
        <end position="241"/>
    </location>
</feature>
<feature type="domain" description="Ig-like" evidence="6">
    <location>
        <begin position="1744"/>
        <end position="1833"/>
    </location>
</feature>
<dbReference type="EMBL" id="GAMC01020760">
    <property type="protein sequence ID" value="JAB85795.1"/>
    <property type="molecule type" value="mRNA"/>
</dbReference>
<feature type="domain" description="Ig-like" evidence="6">
    <location>
        <begin position="1632"/>
        <end position="1717"/>
    </location>
</feature>
<reference evidence="7" key="2">
    <citation type="journal article" date="2014" name="BMC Genomics">
        <title>A genomic perspective to assessing quality of mass-reared SIT flies used in Mediterranean fruit fly (Ceratitis capitata) eradication in California.</title>
        <authorList>
            <person name="Calla B."/>
            <person name="Hall B."/>
            <person name="Hou S."/>
            <person name="Geib S.M."/>
        </authorList>
    </citation>
    <scope>NUCLEOTIDE SEQUENCE</scope>
</reference>
<dbReference type="EMBL" id="GAMC01020761">
    <property type="protein sequence ID" value="JAB85794.1"/>
    <property type="molecule type" value="mRNA"/>
</dbReference>
<evidence type="ECO:0000256" key="3">
    <source>
        <dbReference type="ARBA" id="ARBA00023179"/>
    </source>
</evidence>
<dbReference type="SMART" id="SM00408">
    <property type="entry name" value="IGc2"/>
    <property type="match status" value="12"/>
</dbReference>
<dbReference type="FunFam" id="2.60.40.10:FF:000964">
    <property type="entry name" value="Stretchin-Mlck, isoform T"/>
    <property type="match status" value="2"/>
</dbReference>
<dbReference type="FunFam" id="2.60.40.10:FF:002363">
    <property type="entry name" value="Uncharacterized protein, isoform J"/>
    <property type="match status" value="1"/>
</dbReference>
<dbReference type="CDD" id="cd00096">
    <property type="entry name" value="Ig"/>
    <property type="match status" value="3"/>
</dbReference>
<feature type="domain" description="Ig-like" evidence="6">
    <location>
        <begin position="1271"/>
        <end position="1357"/>
    </location>
</feature>
<dbReference type="EMBL" id="GAMC01020759">
    <property type="protein sequence ID" value="JAB85796.1"/>
    <property type="molecule type" value="mRNA"/>
</dbReference>
<dbReference type="InterPro" id="IPR007110">
    <property type="entry name" value="Ig-like_dom"/>
</dbReference>
<dbReference type="FunFam" id="2.60.40.10:FF:000557">
    <property type="entry name" value="Myosin binding protein Ha"/>
    <property type="match status" value="5"/>
</dbReference>
<reference evidence="7" key="1">
    <citation type="submission" date="2013-07" db="EMBL/GenBank/DDBJ databases">
        <authorList>
            <person name="Geib S."/>
        </authorList>
    </citation>
    <scope>NUCLEOTIDE SEQUENCE</scope>
</reference>
<dbReference type="InterPro" id="IPR013783">
    <property type="entry name" value="Ig-like_fold"/>
</dbReference>
<sequence length="1953" mass="218432">MGETEGEVGAADTRASEEPESTPVQDTLAVPVQKRRKLKSPTPNTLRGRSATPIRGRSQTPFNLYLTRRSATPSTWRSITPFLKREEREKTPFELGKDIKTQITCNKAVFDRALFMDITESEESQKPVRYITTDMSVIDRAAVMDVSNVEVIYLIEEYEDVEEEEEIIEEVKPKKKGKGKKARTPRKSIDRESAGSGVASEAEAEAGDGAGTDREESIEPDDLDEPVKKTKKKAAPKKKEKKEKSPSPKLTLKLEMGGGQKASKKMFEEQQKQQPPAPKPPQKKSKLVLQMEEQAKAAAKAAEEEAAKAAAKPKGETFAERQERLKKEKEQQDRIEAELRAALRAQKEAEQAEEEETEEPDEEGDEEDDEAGDESYGGTESYGGDYADEGGSEIRDDEEEAEEVDVVAELPKSKKRRGSNSSEEFTRPNPYDEERWKRIAEEEGEEFMQQMRKYSMRIHKSEKERDAEWQRIREQARLPHFIVFLSDRTVEAGHSVRISCAVGGPELSVKWFKDGRQLERDATHRLINNNNILVLEVLNTTILDSGEYTCVVANPNDSVTSSCYVTIYEVFKDEPAPPSCKLIKEYYHLRDDELTIECHLHGVPRPAVVWIKGGLEIKPSYKFTMIEEAHGVYKLLIYKPNDKDSGTYVCRAANSSGEVKISHHVEVAKNRHFHARGIFHARDRLQKDKELTAKKAMEEALQSKAASDLKRTSVAAEARERVHRASPEPLVSPKQKLKFATQLRDRMALEGSTVRFVCTVIGPSPSCRWKKDDQWVVVGPNIKNLSEEGKAILEVSKVTSEASGVYKCVAKNEHSEIDTQCYFKVYSAQADGDEQEPIFALPLRDVYHSSQNDLIIDTKVRGNPRPKITWVKDNLPVVLDDRRVQIEHLDGVCELIINKPTPSDSGVYTCLAENKLGSQKTTHTVVVDVVQSSRRSSLLSGVMTESDSEAAATGEAGGKKAEKGNRLPKGKKKDDDAEAGTYERRSRMPDPSPKTQLYFIANLSNRYVAEGTKVKLQAVVGGPDATFKWQKDEQNVTYGPRIRNMSREGMACLEFLNTAPEDSGLYTLAAQNEFCKITTSALLHVYSPKVSTDVQPMFTRSVKETYRLNTNELILETGVRGQPPPQIQWSKDNFEIKSGGRIQILQHQDGTCELVIDRPDAKDSGKYVVRAENSAGKSEISHTVLFEGQASRIAENIHGVFHADKSLLRPKVAEEEKPATAKGGDAAEGEGDEKDGKGKKGKGKKAKKEEEEVISSATDYASDAGSLKKREKVIGIHFATSVRDRVVAEGSKVKISCFLESKEPQVKWFKNDEPIANSPKIRGRYSEGLCLLEIASATVEDSGVYKCWARDETGEASTFCKLEVYADPGTGDVPPTFTRNIKDTYHGKIHELQLDVHVRGLPTPSVSWVKDGVKIESSEKYQQIDHDDGLCELFIIDPVQADSGKYVCQAENREGKTEISHIVTVEPRRKRPVSPSREARPPVKPQTEEEEKEGEEQEAEGKEEKKKKKKVKDDEEGSSRREVPPPPDLKKYLYLRNFLPNRTVKAGSNVKWMVNIDGPEPTARWFHGEQAITFGPKSKMSCQDGIAWLNLIGVTEEDAGEYTLRVKGSENEVVSNCQLFVYNTGVEELVAPVFTVGIKDTYSINENTLVLDCRVRGKPRPEIQWMKGSDLLNEGDRYNIINSADGYTKLIINSPTEKDSGLYACVARNEAAENKITHQVDFVGRERFALEKTHGYFHRDPNKPHFVVPLSNQTVCPGGTVAISAEFMKSSTPLDVQWLRDRKTVAGQPGVQTFMEGGVYTLAILNAQPEVEGTYTCRVSNAFGRIESHASVDVAVGAPKNERPPLFLSRPEPEMKILVGDPFSISFRIAGEPKPKLTFMKGTKDITKSDRVSKEVSDDYTRFTVQSSQISDSGTYFVVARNNFGTDRVFVTIAVSYLRFHVVQLTLHIFYLN</sequence>
<accession>W8B7G9</accession>
<dbReference type="EMBL" id="GAMC01020762">
    <property type="protein sequence ID" value="JAB85793.1"/>
    <property type="molecule type" value="mRNA"/>
</dbReference>
<evidence type="ECO:0000256" key="4">
    <source>
        <dbReference type="ARBA" id="ARBA00023319"/>
    </source>
</evidence>
<dbReference type="EMBL" id="GAMC01020764">
    <property type="protein sequence ID" value="JAB85791.1"/>
    <property type="molecule type" value="mRNA"/>
</dbReference>
<evidence type="ECO:0000259" key="6">
    <source>
        <dbReference type="PROSITE" id="PS50835"/>
    </source>
</evidence>
<proteinExistence type="evidence at transcript level"/>
<feature type="domain" description="Ig-like" evidence="6">
    <location>
        <begin position="1096"/>
        <end position="1181"/>
    </location>
</feature>
<dbReference type="Pfam" id="PF07679">
    <property type="entry name" value="I-set"/>
    <property type="match status" value="12"/>
</dbReference>
<dbReference type="InterPro" id="IPR003598">
    <property type="entry name" value="Ig_sub2"/>
</dbReference>
<feature type="region of interest" description="Disordered" evidence="5">
    <location>
        <begin position="1459"/>
        <end position="1528"/>
    </location>
</feature>
<dbReference type="Gene3D" id="2.60.40.10">
    <property type="entry name" value="Immunoglobulins"/>
    <property type="match status" value="12"/>
</dbReference>
<evidence type="ECO:0000256" key="5">
    <source>
        <dbReference type="SAM" id="MobiDB-lite"/>
    </source>
</evidence>
<dbReference type="SMART" id="SM00409">
    <property type="entry name" value="IG"/>
    <property type="match status" value="12"/>
</dbReference>
<feature type="domain" description="Ig-like" evidence="6">
    <location>
        <begin position="577"/>
        <end position="662"/>
    </location>
</feature>
<feature type="domain" description="Ig-like" evidence="6">
    <location>
        <begin position="1527"/>
        <end position="1615"/>
    </location>
</feature>
<feature type="domain" description="Ig-like" evidence="6">
    <location>
        <begin position="993"/>
        <end position="1084"/>
    </location>
</feature>
<feature type="region of interest" description="Disordered" evidence="5">
    <location>
        <begin position="939"/>
        <end position="994"/>
    </location>
</feature>
<feature type="region of interest" description="Disordered" evidence="5">
    <location>
        <begin position="164"/>
        <end position="431"/>
    </location>
</feature>
<feature type="compositionally biased region" description="Basic and acidic residues" evidence="5">
    <location>
        <begin position="1511"/>
        <end position="1528"/>
    </location>
</feature>
<feature type="compositionally biased region" description="Acidic residues" evidence="5">
    <location>
        <begin position="386"/>
        <end position="406"/>
    </location>
</feature>
<feature type="compositionally biased region" description="Basic and acidic residues" evidence="5">
    <location>
        <begin position="301"/>
        <end position="350"/>
    </location>
</feature>
<evidence type="ECO:0000313" key="7">
    <source>
        <dbReference type="EMBL" id="JAB85794.1"/>
    </source>
</evidence>
<dbReference type="SUPFAM" id="SSF48726">
    <property type="entry name" value="Immunoglobulin"/>
    <property type="match status" value="12"/>
</dbReference>
<feature type="compositionally biased region" description="Acidic residues" evidence="5">
    <location>
        <begin position="351"/>
        <end position="373"/>
    </location>
</feature>
<feature type="domain" description="Ig-like" evidence="6">
    <location>
        <begin position="727"/>
        <end position="818"/>
    </location>
</feature>
<dbReference type="FunFam" id="2.60.40.10:FF:000107">
    <property type="entry name" value="Myosin, light chain kinase a"/>
    <property type="match status" value="1"/>
</dbReference>
<protein>
    <submittedName>
        <fullName evidence="7">Titin</fullName>
    </submittedName>
</protein>
<keyword evidence="1" id="KW-0787">Thick filament</keyword>
<feature type="compositionally biased region" description="Basic residues" evidence="5">
    <location>
        <begin position="173"/>
        <end position="186"/>
    </location>
</feature>
<dbReference type="GO" id="GO:0032982">
    <property type="term" value="C:myosin filament"/>
    <property type="evidence" value="ECO:0007669"/>
    <property type="project" value="UniProtKB-KW"/>
</dbReference>
<dbReference type="InterPro" id="IPR013098">
    <property type="entry name" value="Ig_I-set"/>
</dbReference>
<keyword evidence="2" id="KW-0130">Cell adhesion</keyword>